<name>A0A918PB39_9SPHN</name>
<keyword evidence="1" id="KW-0472">Membrane</keyword>
<dbReference type="AlphaFoldDB" id="A0A918PB39"/>
<keyword evidence="1" id="KW-1133">Transmembrane helix</keyword>
<dbReference type="Proteomes" id="UP000648075">
    <property type="component" value="Unassembled WGS sequence"/>
</dbReference>
<feature type="transmembrane region" description="Helical" evidence="1">
    <location>
        <begin position="20"/>
        <end position="36"/>
    </location>
</feature>
<dbReference type="RefSeq" id="WP_189619555.1">
    <property type="nucleotide sequence ID" value="NZ_BMZA01000001.1"/>
</dbReference>
<evidence type="ECO:0000313" key="3">
    <source>
        <dbReference type="Proteomes" id="UP000648075"/>
    </source>
</evidence>
<proteinExistence type="predicted"/>
<comment type="caution">
    <text evidence="2">The sequence shown here is derived from an EMBL/GenBank/DDBJ whole genome shotgun (WGS) entry which is preliminary data.</text>
</comment>
<organism evidence="2 3">
    <name type="scientific">Novosphingobium colocasiae</name>
    <dbReference type="NCBI Taxonomy" id="1256513"/>
    <lineage>
        <taxon>Bacteria</taxon>
        <taxon>Pseudomonadati</taxon>
        <taxon>Pseudomonadota</taxon>
        <taxon>Alphaproteobacteria</taxon>
        <taxon>Sphingomonadales</taxon>
        <taxon>Sphingomonadaceae</taxon>
        <taxon>Novosphingobium</taxon>
    </lineage>
</organism>
<evidence type="ECO:0000256" key="1">
    <source>
        <dbReference type="SAM" id="Phobius"/>
    </source>
</evidence>
<gene>
    <name evidence="2" type="ORF">GCM10011614_05690</name>
</gene>
<protein>
    <submittedName>
        <fullName evidence="2">Uncharacterized protein</fullName>
    </submittedName>
</protein>
<keyword evidence="1" id="KW-0812">Transmembrane</keyword>
<dbReference type="EMBL" id="BMZA01000001">
    <property type="protein sequence ID" value="GGY93595.1"/>
    <property type="molecule type" value="Genomic_DNA"/>
</dbReference>
<accession>A0A918PB39</accession>
<reference evidence="2" key="1">
    <citation type="journal article" date="2014" name="Int. J. Syst. Evol. Microbiol.">
        <title>Complete genome sequence of Corynebacterium casei LMG S-19264T (=DSM 44701T), isolated from a smear-ripened cheese.</title>
        <authorList>
            <consortium name="US DOE Joint Genome Institute (JGI-PGF)"/>
            <person name="Walter F."/>
            <person name="Albersmeier A."/>
            <person name="Kalinowski J."/>
            <person name="Ruckert C."/>
        </authorList>
    </citation>
    <scope>NUCLEOTIDE SEQUENCE</scope>
    <source>
        <strain evidence="2">KCTC 32255</strain>
    </source>
</reference>
<evidence type="ECO:0000313" key="2">
    <source>
        <dbReference type="EMBL" id="GGY93595.1"/>
    </source>
</evidence>
<sequence length="76" mass="8326">MHQFTEFDSAERRDRAMSKVLLLLFGFAVLGFFVLIDRVDWLSIRPATGTSIALSVASSVPSEASSSDQYKDAAAQ</sequence>
<keyword evidence="3" id="KW-1185">Reference proteome</keyword>
<reference evidence="2" key="2">
    <citation type="submission" date="2020-09" db="EMBL/GenBank/DDBJ databases">
        <authorList>
            <person name="Sun Q."/>
            <person name="Kim S."/>
        </authorList>
    </citation>
    <scope>NUCLEOTIDE SEQUENCE</scope>
    <source>
        <strain evidence="2">KCTC 32255</strain>
    </source>
</reference>